<keyword evidence="2 10" id="KW-0813">Transport</keyword>
<evidence type="ECO:0000256" key="5">
    <source>
        <dbReference type="ARBA" id="ARBA00022729"/>
    </source>
</evidence>
<keyword evidence="5" id="KW-0732">Signal</keyword>
<evidence type="ECO:0000256" key="4">
    <source>
        <dbReference type="ARBA" id="ARBA00022692"/>
    </source>
</evidence>
<evidence type="ECO:0000313" key="15">
    <source>
        <dbReference type="EMBL" id="WCT09939.1"/>
    </source>
</evidence>
<dbReference type="InterPro" id="IPR037066">
    <property type="entry name" value="Plug_dom_sf"/>
</dbReference>
<reference evidence="15 16" key="1">
    <citation type="submission" date="2023-02" db="EMBL/GenBank/DDBJ databases">
        <title>Genome sequence of Mucilaginibacter jinjuensis strain KACC 16571.</title>
        <authorList>
            <person name="Kim S."/>
            <person name="Heo J."/>
            <person name="Kwon S.-W."/>
        </authorList>
    </citation>
    <scope>NUCLEOTIDE SEQUENCE [LARGE SCALE GENOMIC DNA]</scope>
    <source>
        <strain evidence="15 16">KACC 16571</strain>
    </source>
</reference>
<dbReference type="PROSITE" id="PS52016">
    <property type="entry name" value="TONB_DEPENDENT_REC_3"/>
    <property type="match status" value="1"/>
</dbReference>
<dbReference type="InterPro" id="IPR036942">
    <property type="entry name" value="Beta-barrel_TonB_sf"/>
</dbReference>
<dbReference type="EMBL" id="CP117167">
    <property type="protein sequence ID" value="WCT09939.1"/>
    <property type="molecule type" value="Genomic_DNA"/>
</dbReference>
<evidence type="ECO:0000256" key="7">
    <source>
        <dbReference type="ARBA" id="ARBA00023136"/>
    </source>
</evidence>
<evidence type="ECO:0000313" key="16">
    <source>
        <dbReference type="Proteomes" id="UP001216139"/>
    </source>
</evidence>
<organism evidence="15 16">
    <name type="scientific">Mucilaginibacter jinjuensis</name>
    <dbReference type="NCBI Taxonomy" id="1176721"/>
    <lineage>
        <taxon>Bacteria</taxon>
        <taxon>Pseudomonadati</taxon>
        <taxon>Bacteroidota</taxon>
        <taxon>Sphingobacteriia</taxon>
        <taxon>Sphingobacteriales</taxon>
        <taxon>Sphingobacteriaceae</taxon>
        <taxon>Mucilaginibacter</taxon>
    </lineage>
</organism>
<keyword evidence="9 10" id="KW-0998">Cell outer membrane</keyword>
<proteinExistence type="inferred from homology"/>
<feature type="domain" description="TonB-dependent receptor-like beta-barrel" evidence="13">
    <location>
        <begin position="252"/>
        <end position="655"/>
    </location>
</feature>
<evidence type="ECO:0000256" key="6">
    <source>
        <dbReference type="ARBA" id="ARBA00023077"/>
    </source>
</evidence>
<dbReference type="Proteomes" id="UP001216139">
    <property type="component" value="Chromosome"/>
</dbReference>
<comment type="similarity">
    <text evidence="10 11">Belongs to the TonB-dependent receptor family.</text>
</comment>
<feature type="domain" description="TonB-dependent receptor plug" evidence="14">
    <location>
        <begin position="57"/>
        <end position="151"/>
    </location>
</feature>
<dbReference type="PANTHER" id="PTHR30069">
    <property type="entry name" value="TONB-DEPENDENT OUTER MEMBRANE RECEPTOR"/>
    <property type="match status" value="1"/>
</dbReference>
<keyword evidence="16" id="KW-1185">Reference proteome</keyword>
<keyword evidence="12" id="KW-1133">Transmembrane helix</keyword>
<keyword evidence="3 10" id="KW-1134">Transmembrane beta strand</keyword>
<evidence type="ECO:0000256" key="1">
    <source>
        <dbReference type="ARBA" id="ARBA00004571"/>
    </source>
</evidence>
<evidence type="ECO:0000256" key="2">
    <source>
        <dbReference type="ARBA" id="ARBA00022448"/>
    </source>
</evidence>
<feature type="transmembrane region" description="Helical" evidence="12">
    <location>
        <begin position="12"/>
        <end position="30"/>
    </location>
</feature>
<evidence type="ECO:0000259" key="14">
    <source>
        <dbReference type="Pfam" id="PF07715"/>
    </source>
</evidence>
<dbReference type="Gene3D" id="2.170.130.10">
    <property type="entry name" value="TonB-dependent receptor, plug domain"/>
    <property type="match status" value="1"/>
</dbReference>
<dbReference type="SUPFAM" id="SSF56935">
    <property type="entry name" value="Porins"/>
    <property type="match status" value="1"/>
</dbReference>
<dbReference type="Pfam" id="PF07715">
    <property type="entry name" value="Plug"/>
    <property type="match status" value="1"/>
</dbReference>
<evidence type="ECO:0000256" key="10">
    <source>
        <dbReference type="PROSITE-ProRule" id="PRU01360"/>
    </source>
</evidence>
<evidence type="ECO:0000256" key="12">
    <source>
        <dbReference type="SAM" id="Phobius"/>
    </source>
</evidence>
<dbReference type="PANTHER" id="PTHR30069:SF29">
    <property type="entry name" value="HEMOGLOBIN AND HEMOGLOBIN-HAPTOGLOBIN-BINDING PROTEIN 1-RELATED"/>
    <property type="match status" value="1"/>
</dbReference>
<dbReference type="InterPro" id="IPR000531">
    <property type="entry name" value="Beta-barrel_TonB"/>
</dbReference>
<accession>A0ABY7T0U4</accession>
<dbReference type="Gene3D" id="2.40.170.20">
    <property type="entry name" value="TonB-dependent receptor, beta-barrel domain"/>
    <property type="match status" value="1"/>
</dbReference>
<gene>
    <name evidence="15" type="ORF">PQO05_14500</name>
</gene>
<evidence type="ECO:0000259" key="13">
    <source>
        <dbReference type="Pfam" id="PF00593"/>
    </source>
</evidence>
<sequence>MEKFTAKFRPVLISRYGIYSICIACMLLLLSTRLKAQQDTSKKLKEVNVTSSTLPKVQTIIPVQQISNADFSHYAALSVADIAANFAGVNVKDYGGIGGLKTISVRSMGATHTGVQYDGVILNDAQNGQIDLGKFSLYNVQSVTLYNGQAPNIVQPARSFASASILDIKTTRPQLSAAKPYQVSLGGNGGSFGLLNPYLQWQQRVSKQWSVVLNANYTYANGQYKYKENGDGSDTLATRRNSDIKALQTDGALYWAKSDSNKFKIQFNYYNSDRGLPGPVIYYTTQSNQRMQNHDLLVQSAYEYIAKSSFHLLLNSKYSQNYLHYLDPSLPDGAIGSNEHYMQHEFYQSASVGYHILHNWEVSYASDAALTNLFSDVYTNYYQYAFPTRLTLFNAVATDLAFDKWHLQGNLLNTYITDHVKNGIAAASKSAFTPSLSATFQPFLNSGLQLRAFYKDIFRNPTFAEQYYYAVRPRNLDPERTKQYDLGITYQKSFNGFVHDLAVTADAYYNNVRNKIIYLPSRSPETPSVTNLGSVDIKGLDVTLKTDVIPAVGWLGTISVNYTYQNAINVTDPSDSYYLDQIPYTPKNLLNLNAGINYKALGLYYNSTFSSSRYYENNNVPEYYLPSYNVSNASLIYKFLTHSVPVNASFEVNNLFNERYVVLYSYPMPGRSYRLSFQITI</sequence>
<keyword evidence="8 15" id="KW-0675">Receptor</keyword>
<protein>
    <submittedName>
        <fullName evidence="15">TonB-dependent receptor</fullName>
    </submittedName>
</protein>
<keyword evidence="4 10" id="KW-0812">Transmembrane</keyword>
<keyword evidence="7 10" id="KW-0472">Membrane</keyword>
<evidence type="ECO:0000256" key="11">
    <source>
        <dbReference type="RuleBase" id="RU003357"/>
    </source>
</evidence>
<keyword evidence="6 11" id="KW-0798">TonB box</keyword>
<dbReference type="InterPro" id="IPR039426">
    <property type="entry name" value="TonB-dep_rcpt-like"/>
</dbReference>
<dbReference type="InterPro" id="IPR012910">
    <property type="entry name" value="Plug_dom"/>
</dbReference>
<dbReference type="RefSeq" id="WP_273628033.1">
    <property type="nucleotide sequence ID" value="NZ_CP117167.1"/>
</dbReference>
<comment type="subcellular location">
    <subcellularLocation>
        <location evidence="1 10">Cell outer membrane</location>
        <topology evidence="1 10">Multi-pass membrane protein</topology>
    </subcellularLocation>
</comment>
<dbReference type="Pfam" id="PF00593">
    <property type="entry name" value="TonB_dep_Rec_b-barrel"/>
    <property type="match status" value="1"/>
</dbReference>
<evidence type="ECO:0000256" key="8">
    <source>
        <dbReference type="ARBA" id="ARBA00023170"/>
    </source>
</evidence>
<evidence type="ECO:0000256" key="3">
    <source>
        <dbReference type="ARBA" id="ARBA00022452"/>
    </source>
</evidence>
<evidence type="ECO:0000256" key="9">
    <source>
        <dbReference type="ARBA" id="ARBA00023237"/>
    </source>
</evidence>
<name>A0ABY7T0U4_9SPHI</name>